<keyword evidence="2" id="KW-0347">Helicase</keyword>
<proteinExistence type="predicted"/>
<keyword evidence="3" id="KW-1185">Reference proteome</keyword>
<gene>
    <name evidence="2" type="ORF">SNE25_21165</name>
</gene>
<dbReference type="InterPro" id="IPR006935">
    <property type="entry name" value="Helicase/UvrB_N"/>
</dbReference>
<dbReference type="Pfam" id="PF04851">
    <property type="entry name" value="ResIII"/>
    <property type="match status" value="1"/>
</dbReference>
<dbReference type="PROSITE" id="PS51192">
    <property type="entry name" value="HELICASE_ATP_BIND_1"/>
    <property type="match status" value="1"/>
</dbReference>
<dbReference type="Gene3D" id="3.40.50.300">
    <property type="entry name" value="P-loop containing nucleotide triphosphate hydrolases"/>
    <property type="match status" value="2"/>
</dbReference>
<dbReference type="InterPro" id="IPR050742">
    <property type="entry name" value="Helicase_Restrict-Modif_Enz"/>
</dbReference>
<dbReference type="SMART" id="SM00487">
    <property type="entry name" value="DEXDc"/>
    <property type="match status" value="1"/>
</dbReference>
<dbReference type="RefSeq" id="WP_321560997.1">
    <property type="nucleotide sequence ID" value="NZ_CP139558.1"/>
</dbReference>
<protein>
    <submittedName>
        <fullName evidence="2">DEAD/DEAH box helicase family protein</fullName>
    </submittedName>
</protein>
<dbReference type="InterPro" id="IPR001650">
    <property type="entry name" value="Helicase_C-like"/>
</dbReference>
<keyword evidence="2" id="KW-0378">Hydrolase</keyword>
<dbReference type="Proteomes" id="UP001324380">
    <property type="component" value="Chromosome"/>
</dbReference>
<sequence length="489" mass="55989">MRHLSYTLYDYQQALVKDLAVASKQHTHVIGQSPGGTGKTKTFVYIGTQVCNRGGVTLILTERKNVFNQNLNEAGAVGINDESPKFVHIAEGGFYVAMTQTLERRNLIIEQFNRLTCNFYIIIDECHSGRYSNVLRRLTTGKRLGFTATPDFRYAKHLPEFYNDCVTTHPVQWFIDKNILCDYQHIQRKSGKGTDKLEKKAGDFTATSQRKFFGTDTHYQELFNDLREYPFNKCMLFCASIEHAEEVFEVMVSAGFSCSINHSKRDDSVYQVAKFDKLHETNIIISVGGMTTGYDYPEVDLIVLYRATTSLIIYLQMLFRGDRKKEGMFFRCLDYGSNFDRHGAYFADHDWKEMWNKKEKNRSKEDAAAMTTCPHCESMIAASAKKCKFCGFVMPEKPRPVEPGIAEDVTKRFDALAGKRVSELTPKELSLFANLRNKKMFAIRVAKAQEQLNPGFLIDFAASMGYKSGWLDHQPIPQERIEFSDIILR</sequence>
<feature type="domain" description="Helicase ATP-binding" evidence="1">
    <location>
        <begin position="20"/>
        <end position="168"/>
    </location>
</feature>
<organism evidence="2 3">
    <name type="scientific">Mucilaginibacter sabulilitoris</name>
    <dbReference type="NCBI Taxonomy" id="1173583"/>
    <lineage>
        <taxon>Bacteria</taxon>
        <taxon>Pseudomonadati</taxon>
        <taxon>Bacteroidota</taxon>
        <taxon>Sphingobacteriia</taxon>
        <taxon>Sphingobacteriales</taxon>
        <taxon>Sphingobacteriaceae</taxon>
        <taxon>Mucilaginibacter</taxon>
    </lineage>
</organism>
<dbReference type="PANTHER" id="PTHR47396">
    <property type="entry name" value="TYPE I RESTRICTION ENZYME ECOKI R PROTEIN"/>
    <property type="match status" value="1"/>
</dbReference>
<evidence type="ECO:0000259" key="1">
    <source>
        <dbReference type="PROSITE" id="PS51192"/>
    </source>
</evidence>
<evidence type="ECO:0000313" key="3">
    <source>
        <dbReference type="Proteomes" id="UP001324380"/>
    </source>
</evidence>
<dbReference type="EMBL" id="CP139558">
    <property type="protein sequence ID" value="WPU91831.1"/>
    <property type="molecule type" value="Genomic_DNA"/>
</dbReference>
<dbReference type="GO" id="GO:0004386">
    <property type="term" value="F:helicase activity"/>
    <property type="evidence" value="ECO:0007669"/>
    <property type="project" value="UniProtKB-KW"/>
</dbReference>
<evidence type="ECO:0000313" key="2">
    <source>
        <dbReference type="EMBL" id="WPU91831.1"/>
    </source>
</evidence>
<dbReference type="Pfam" id="PF00271">
    <property type="entry name" value="Helicase_C"/>
    <property type="match status" value="1"/>
</dbReference>
<reference evidence="2 3" key="1">
    <citation type="submission" date="2023-11" db="EMBL/GenBank/DDBJ databases">
        <title>Analysis of the Genomes of Mucilaginibacter gossypii cycad 4 and M. sabulilitoris SNA2: microbes with the potential for plant growth promotion.</title>
        <authorList>
            <person name="Hirsch A.M."/>
            <person name="Humm E."/>
            <person name="Rubbi M."/>
            <person name="Del Vecchio G."/>
            <person name="Ha S.M."/>
            <person name="Pellegrini M."/>
            <person name="Gunsalus R.P."/>
        </authorList>
    </citation>
    <scope>NUCLEOTIDE SEQUENCE [LARGE SCALE GENOMIC DNA]</scope>
    <source>
        <strain evidence="2 3">SNA2</strain>
    </source>
</reference>
<dbReference type="InterPro" id="IPR027417">
    <property type="entry name" value="P-loop_NTPase"/>
</dbReference>
<keyword evidence="2" id="KW-0067">ATP-binding</keyword>
<name>A0ABZ0TG98_9SPHI</name>
<dbReference type="InterPro" id="IPR014001">
    <property type="entry name" value="Helicase_ATP-bd"/>
</dbReference>
<keyword evidence="2" id="KW-0547">Nucleotide-binding</keyword>
<dbReference type="SUPFAM" id="SSF52540">
    <property type="entry name" value="P-loop containing nucleoside triphosphate hydrolases"/>
    <property type="match status" value="1"/>
</dbReference>
<accession>A0ABZ0TG98</accession>
<dbReference type="PANTHER" id="PTHR47396:SF1">
    <property type="entry name" value="ATP-DEPENDENT HELICASE IRC3-RELATED"/>
    <property type="match status" value="1"/>
</dbReference>